<dbReference type="eggNOG" id="ENOG5032I02">
    <property type="taxonomic scope" value="Bacteria"/>
</dbReference>
<evidence type="ECO:0000313" key="2">
    <source>
        <dbReference type="Proteomes" id="UP000024816"/>
    </source>
</evidence>
<organism evidence="1 2">
    <name type="scientific">Hyphomonas jannaschiana VP2</name>
    <dbReference type="NCBI Taxonomy" id="1280952"/>
    <lineage>
        <taxon>Bacteria</taxon>
        <taxon>Pseudomonadati</taxon>
        <taxon>Pseudomonadota</taxon>
        <taxon>Alphaproteobacteria</taxon>
        <taxon>Hyphomonadales</taxon>
        <taxon>Hyphomonadaceae</taxon>
        <taxon>Hyphomonas</taxon>
    </lineage>
</organism>
<accession>A0A059FGS1</accession>
<name>A0A059FGS1_9PROT</name>
<evidence type="ECO:0000313" key="1">
    <source>
        <dbReference type="EMBL" id="KCZ89693.1"/>
    </source>
</evidence>
<dbReference type="EMBL" id="ARYJ01000003">
    <property type="protein sequence ID" value="KCZ89693.1"/>
    <property type="molecule type" value="Genomic_DNA"/>
</dbReference>
<protein>
    <submittedName>
        <fullName evidence="1">Uncharacterized protein</fullName>
    </submittedName>
</protein>
<dbReference type="OrthoDB" id="7619456at2"/>
<dbReference type="Proteomes" id="UP000024816">
    <property type="component" value="Unassembled WGS sequence"/>
</dbReference>
<keyword evidence="2" id="KW-1185">Reference proteome</keyword>
<comment type="caution">
    <text evidence="1">The sequence shown here is derived from an EMBL/GenBank/DDBJ whole genome shotgun (WGS) entry which is preliminary data.</text>
</comment>
<reference evidence="1 2" key="1">
    <citation type="journal article" date="2014" name="Antonie Van Leeuwenhoek">
        <title>Hyphomonas beringensis sp. nov. and Hyphomonas chukchiensis sp. nov., isolated from surface seawater of the Bering Sea and Chukchi Sea.</title>
        <authorList>
            <person name="Li C."/>
            <person name="Lai Q."/>
            <person name="Li G."/>
            <person name="Dong C."/>
            <person name="Wang J."/>
            <person name="Liao Y."/>
            <person name="Shao Z."/>
        </authorList>
    </citation>
    <scope>NUCLEOTIDE SEQUENCE [LARGE SCALE GENOMIC DNA]</scope>
    <source>
        <strain evidence="1 2">VP2</strain>
    </source>
</reference>
<sequence>MSIKWVRRRAHVRRLSSGDSVQVAPSWVPVEDKGGDAKGASFHSACPVCDAPILSLRMPNGGWVHFERGIGLSRLKHPCFYIGEDIANVRDEATGDLFDDA</sequence>
<dbReference type="RefSeq" id="WP_035579322.1">
    <property type="nucleotide sequence ID" value="NZ_ARYJ01000003.1"/>
</dbReference>
<dbReference type="PATRIC" id="fig|1280952.3.peg.1104"/>
<gene>
    <name evidence="1" type="ORF">HJA_05557</name>
</gene>
<dbReference type="AlphaFoldDB" id="A0A059FGS1"/>
<proteinExistence type="predicted"/>